<dbReference type="EC" id="2.7.1.24" evidence="4"/>
<dbReference type="PROSITE" id="PS51219">
    <property type="entry name" value="DPCK"/>
    <property type="match status" value="1"/>
</dbReference>
<reference evidence="4 5" key="1">
    <citation type="journal article" date="2022" name="bioRxiv">
        <title>Genomics of Preaxostyla Flagellates Illuminates Evolutionary Transitions and the Path Towards Mitochondrial Loss.</title>
        <authorList>
            <person name="Novak L.V.F."/>
            <person name="Treitli S.C."/>
            <person name="Pyrih J."/>
            <person name="Halakuc P."/>
            <person name="Pipaliya S.V."/>
            <person name="Vacek V."/>
            <person name="Brzon O."/>
            <person name="Soukal P."/>
            <person name="Eme L."/>
            <person name="Dacks J.B."/>
            <person name="Karnkowska A."/>
            <person name="Elias M."/>
            <person name="Hampl V."/>
        </authorList>
    </citation>
    <scope>NUCLEOTIDE SEQUENCE [LARGE SCALE GENOMIC DNA]</scope>
    <source>
        <strain evidence="4">NAU3</strain>
        <tissue evidence="4">Gut</tissue>
    </source>
</reference>
<dbReference type="GO" id="GO:0004140">
    <property type="term" value="F:dephospho-CoA kinase activity"/>
    <property type="evidence" value="ECO:0007669"/>
    <property type="project" value="UniProtKB-EC"/>
</dbReference>
<dbReference type="HAMAP" id="MF_00376">
    <property type="entry name" value="Dephospho_CoA_kinase"/>
    <property type="match status" value="1"/>
</dbReference>
<evidence type="ECO:0000256" key="2">
    <source>
        <dbReference type="ARBA" id="ARBA00022840"/>
    </source>
</evidence>
<name>A0ABQ9YF70_9EUKA</name>
<keyword evidence="3" id="KW-1133">Transmembrane helix</keyword>
<dbReference type="Gene3D" id="3.40.50.300">
    <property type="entry name" value="P-loop containing nucleotide triphosphate hydrolases"/>
    <property type="match status" value="1"/>
</dbReference>
<evidence type="ECO:0000256" key="1">
    <source>
        <dbReference type="ARBA" id="ARBA00022741"/>
    </source>
</evidence>
<dbReference type="InterPro" id="IPR027417">
    <property type="entry name" value="P-loop_NTPase"/>
</dbReference>
<gene>
    <name evidence="4" type="ORF">BLNAU_2660</name>
</gene>
<sequence length="236" mass="27645">MLIVGLNGQYGSGKTKAASYFQQLGAKVLTNELLCRQLLRRGSKLYNRVVELLGEDILDDSKSVNTLKLDKVLAVQQQKTNQFYDIVRRDLNIFYWKEFLRSAFKGVRVIVVLDHFIFQTALAKKVRVNIVVYTEPEIVIQRLHDRYNLPIDEIKSRITSHMVLDSQPQLADIRIDNSRTLEETKKQIESVYEKLVEQSFTDKDSQSWSNWMFIMKLVMFLLFIIIVVLLIRKIMR</sequence>
<dbReference type="Proteomes" id="UP001281761">
    <property type="component" value="Unassembled WGS sequence"/>
</dbReference>
<keyword evidence="3" id="KW-0812">Transmembrane</keyword>
<dbReference type="PANTHER" id="PTHR10695:SF46">
    <property type="entry name" value="BIFUNCTIONAL COENZYME A SYNTHASE-RELATED"/>
    <property type="match status" value="1"/>
</dbReference>
<dbReference type="CDD" id="cd02022">
    <property type="entry name" value="DPCK"/>
    <property type="match status" value="1"/>
</dbReference>
<evidence type="ECO:0000256" key="3">
    <source>
        <dbReference type="SAM" id="Phobius"/>
    </source>
</evidence>
<keyword evidence="5" id="KW-1185">Reference proteome</keyword>
<keyword evidence="2" id="KW-0067">ATP-binding</keyword>
<dbReference type="SUPFAM" id="SSF52540">
    <property type="entry name" value="P-loop containing nucleoside triphosphate hydrolases"/>
    <property type="match status" value="1"/>
</dbReference>
<dbReference type="InterPro" id="IPR001977">
    <property type="entry name" value="Depp_CoAkinase"/>
</dbReference>
<feature type="transmembrane region" description="Helical" evidence="3">
    <location>
        <begin position="208"/>
        <end position="231"/>
    </location>
</feature>
<keyword evidence="4" id="KW-0418">Kinase</keyword>
<comment type="caution">
    <text evidence="4">The sequence shown here is derived from an EMBL/GenBank/DDBJ whole genome shotgun (WGS) entry which is preliminary data.</text>
</comment>
<organism evidence="4 5">
    <name type="scientific">Blattamonas nauphoetae</name>
    <dbReference type="NCBI Taxonomy" id="2049346"/>
    <lineage>
        <taxon>Eukaryota</taxon>
        <taxon>Metamonada</taxon>
        <taxon>Preaxostyla</taxon>
        <taxon>Oxymonadida</taxon>
        <taxon>Blattamonas</taxon>
    </lineage>
</organism>
<dbReference type="PANTHER" id="PTHR10695">
    <property type="entry name" value="DEPHOSPHO-COA KINASE-RELATED"/>
    <property type="match status" value="1"/>
</dbReference>
<keyword evidence="1" id="KW-0547">Nucleotide-binding</keyword>
<dbReference type="NCBIfam" id="TIGR00152">
    <property type="entry name" value="dephospho-CoA kinase"/>
    <property type="match status" value="1"/>
</dbReference>
<evidence type="ECO:0000313" key="4">
    <source>
        <dbReference type="EMBL" id="KAK2962417.1"/>
    </source>
</evidence>
<protein>
    <submittedName>
        <fullName evidence="4">Dephospho-CoA kinase</fullName>
        <ecNumber evidence="4">2.7.1.24</ecNumber>
    </submittedName>
</protein>
<keyword evidence="4" id="KW-0808">Transferase</keyword>
<dbReference type="Pfam" id="PF01121">
    <property type="entry name" value="CoaE"/>
    <property type="match status" value="1"/>
</dbReference>
<proteinExistence type="inferred from homology"/>
<dbReference type="EMBL" id="JARBJD010000011">
    <property type="protein sequence ID" value="KAK2962417.1"/>
    <property type="molecule type" value="Genomic_DNA"/>
</dbReference>
<evidence type="ECO:0000313" key="5">
    <source>
        <dbReference type="Proteomes" id="UP001281761"/>
    </source>
</evidence>
<accession>A0ABQ9YF70</accession>
<keyword evidence="3" id="KW-0472">Membrane</keyword>